<dbReference type="GO" id="GO:0005829">
    <property type="term" value="C:cytosol"/>
    <property type="evidence" value="ECO:0007669"/>
    <property type="project" value="TreeGrafter"/>
</dbReference>
<dbReference type="FunFam" id="3.90.1150.10:FF:000001">
    <property type="entry name" value="Aspartate aminotransferase"/>
    <property type="match status" value="1"/>
</dbReference>
<dbReference type="Pfam" id="PF00155">
    <property type="entry name" value="Aminotran_1_2"/>
    <property type="match status" value="1"/>
</dbReference>
<keyword evidence="10" id="KW-1185">Reference proteome</keyword>
<evidence type="ECO:0000256" key="3">
    <source>
        <dbReference type="ARBA" id="ARBA00011738"/>
    </source>
</evidence>
<proteinExistence type="inferred from homology"/>
<evidence type="ECO:0000313" key="9">
    <source>
        <dbReference type="EMBL" id="PGG96441.1"/>
    </source>
</evidence>
<dbReference type="EC" id="2.6.1.1" evidence="7"/>
<sequence>MAPLPQESLFGALEVPPYDEVFALMAAFAADSSPQKVSLGAGVYRDDDAKSWRLNIIKKVEKLLWEDSSFDHEYLPIPGYQPFVDAARELIFGTNSPVPKCRIASLQTISGTGANHIGARFLKDHLPRLSPSSASSSSSATPARKIWLSDPTWANHHLIWDLVGTSSTGSPLKIAVYPYYHAPTRSFDFEGMVQNLEANAQKGDIILLHACAHNPTGLDPTRAQWQEIAALCQRKGIFPFFDSAYQGFASGDLDNDAWAIREFASRGMELCVAQSFSKNLGLYGQRVGAFHLVCHTEDAARRAWSQMVELQRGEFSTPPSYGARVAAAVICDPAYISEWKQDLAVMSGRIKAMRHALYDELRRLRTPGTWEHIINQIGMFSYTGLTKEQIKTLRDDYHIYMLESGRASISGLNTKNVKYVASAFDAVVRGTPSSSTSNGHGH</sequence>
<dbReference type="InterPro" id="IPR004838">
    <property type="entry name" value="NHTrfase_class1_PyrdxlP-BS"/>
</dbReference>
<dbReference type="EMBL" id="PDNB01000281">
    <property type="protein sequence ID" value="PGG96441.1"/>
    <property type="molecule type" value="Genomic_DNA"/>
</dbReference>
<comment type="miscellaneous">
    <text evidence="7">In eukaryotes there are cytoplasmic, mitochondrial and chloroplastic isozymes.</text>
</comment>
<dbReference type="OrthoDB" id="6752799at2759"/>
<reference evidence="9 10" key="1">
    <citation type="submission" date="2017-10" db="EMBL/GenBank/DDBJ databases">
        <title>Comparative genomics in systemic dimorphic fungi from Ajellomycetaceae.</title>
        <authorList>
            <person name="Munoz J.F."/>
            <person name="Mcewen J.G."/>
            <person name="Clay O.K."/>
            <person name="Cuomo C.A."/>
        </authorList>
    </citation>
    <scope>NUCLEOTIDE SEQUENCE [LARGE SCALE GENOMIC DNA]</scope>
    <source>
        <strain evidence="9 10">UAMH5409</strain>
    </source>
</reference>
<comment type="catalytic activity">
    <reaction evidence="7">
        <text>L-aspartate + 2-oxoglutarate = oxaloacetate + L-glutamate</text>
        <dbReference type="Rhea" id="RHEA:21824"/>
        <dbReference type="ChEBI" id="CHEBI:16452"/>
        <dbReference type="ChEBI" id="CHEBI:16810"/>
        <dbReference type="ChEBI" id="CHEBI:29985"/>
        <dbReference type="ChEBI" id="CHEBI:29991"/>
        <dbReference type="EC" id="2.6.1.1"/>
    </reaction>
</comment>
<name>A0A2B7WIU7_9EURO</name>
<dbReference type="CDD" id="cd00609">
    <property type="entry name" value="AAT_like"/>
    <property type="match status" value="1"/>
</dbReference>
<dbReference type="PRINTS" id="PR00799">
    <property type="entry name" value="TRANSAMINASE"/>
</dbReference>
<dbReference type="InterPro" id="IPR015422">
    <property type="entry name" value="PyrdxlP-dep_Trfase_small"/>
</dbReference>
<feature type="domain" description="Aminotransferase class I/classII large" evidence="8">
    <location>
        <begin position="35"/>
        <end position="423"/>
    </location>
</feature>
<accession>A0A2B7WIU7</accession>
<dbReference type="FunFam" id="3.40.640.10:FF:000066">
    <property type="entry name" value="Aspartate aminotransferase"/>
    <property type="match status" value="1"/>
</dbReference>
<dbReference type="InterPro" id="IPR000796">
    <property type="entry name" value="Asp_trans"/>
</dbReference>
<dbReference type="GO" id="GO:0004069">
    <property type="term" value="F:L-aspartate:2-oxoglutarate aminotransferase activity"/>
    <property type="evidence" value="ECO:0007669"/>
    <property type="project" value="UniProtKB-EC"/>
</dbReference>
<evidence type="ECO:0000259" key="8">
    <source>
        <dbReference type="Pfam" id="PF00155"/>
    </source>
</evidence>
<dbReference type="Proteomes" id="UP000223968">
    <property type="component" value="Unassembled WGS sequence"/>
</dbReference>
<keyword evidence="5 7" id="KW-0808">Transferase</keyword>
<evidence type="ECO:0000256" key="2">
    <source>
        <dbReference type="ARBA" id="ARBA00007441"/>
    </source>
</evidence>
<protein>
    <recommendedName>
        <fullName evidence="7">Aspartate aminotransferase</fullName>
        <ecNumber evidence="7">2.6.1.1</ecNumber>
    </recommendedName>
</protein>
<dbReference type="GO" id="GO:0006532">
    <property type="term" value="P:aspartate biosynthetic process"/>
    <property type="evidence" value="ECO:0007669"/>
    <property type="project" value="TreeGrafter"/>
</dbReference>
<evidence type="ECO:0000256" key="4">
    <source>
        <dbReference type="ARBA" id="ARBA00022576"/>
    </source>
</evidence>
<evidence type="ECO:0000256" key="6">
    <source>
        <dbReference type="ARBA" id="ARBA00022898"/>
    </source>
</evidence>
<keyword evidence="6" id="KW-0663">Pyridoxal phosphate</keyword>
<comment type="cofactor">
    <cofactor evidence="1">
        <name>pyridoxal 5'-phosphate</name>
        <dbReference type="ChEBI" id="CHEBI:597326"/>
    </cofactor>
</comment>
<dbReference type="Gene3D" id="3.40.640.10">
    <property type="entry name" value="Type I PLP-dependent aspartate aminotransferase-like (Major domain)"/>
    <property type="match status" value="1"/>
</dbReference>
<dbReference type="SUPFAM" id="SSF53383">
    <property type="entry name" value="PLP-dependent transferases"/>
    <property type="match status" value="1"/>
</dbReference>
<dbReference type="STRING" id="1447875.A0A2B7WIU7"/>
<dbReference type="PANTHER" id="PTHR11879">
    <property type="entry name" value="ASPARTATE AMINOTRANSFERASE"/>
    <property type="match status" value="1"/>
</dbReference>
<dbReference type="PANTHER" id="PTHR11879:SF20">
    <property type="entry name" value="ASPARTATE AMINOTRANSFERASE"/>
    <property type="match status" value="1"/>
</dbReference>
<organism evidence="9 10">
    <name type="scientific">Helicocarpus griseus UAMH5409</name>
    <dbReference type="NCBI Taxonomy" id="1447875"/>
    <lineage>
        <taxon>Eukaryota</taxon>
        <taxon>Fungi</taxon>
        <taxon>Dikarya</taxon>
        <taxon>Ascomycota</taxon>
        <taxon>Pezizomycotina</taxon>
        <taxon>Eurotiomycetes</taxon>
        <taxon>Eurotiomycetidae</taxon>
        <taxon>Onygenales</taxon>
        <taxon>Ajellomycetaceae</taxon>
        <taxon>Helicocarpus</taxon>
    </lineage>
</organism>
<dbReference type="GO" id="GO:0030170">
    <property type="term" value="F:pyridoxal phosphate binding"/>
    <property type="evidence" value="ECO:0007669"/>
    <property type="project" value="InterPro"/>
</dbReference>
<comment type="similarity">
    <text evidence="2">Belongs to the class-I pyridoxal-phosphate-dependent aminotransferase family.</text>
</comment>
<gene>
    <name evidence="9" type="ORF">AJ79_09593</name>
</gene>
<dbReference type="InterPro" id="IPR015424">
    <property type="entry name" value="PyrdxlP-dep_Trfase"/>
</dbReference>
<dbReference type="AlphaFoldDB" id="A0A2B7WIU7"/>
<dbReference type="PROSITE" id="PS00105">
    <property type="entry name" value="AA_TRANSFER_CLASS_1"/>
    <property type="match status" value="1"/>
</dbReference>
<evidence type="ECO:0000256" key="7">
    <source>
        <dbReference type="RuleBase" id="RU000480"/>
    </source>
</evidence>
<comment type="caution">
    <text evidence="9">The sequence shown here is derived from an EMBL/GenBank/DDBJ whole genome shotgun (WGS) entry which is preliminary data.</text>
</comment>
<comment type="subunit">
    <text evidence="3 7">Homodimer.</text>
</comment>
<evidence type="ECO:0000256" key="1">
    <source>
        <dbReference type="ARBA" id="ARBA00001933"/>
    </source>
</evidence>
<evidence type="ECO:0000313" key="10">
    <source>
        <dbReference type="Proteomes" id="UP000223968"/>
    </source>
</evidence>
<dbReference type="NCBIfam" id="NF006719">
    <property type="entry name" value="PRK09257.1"/>
    <property type="match status" value="1"/>
</dbReference>
<dbReference type="Gene3D" id="3.90.1150.10">
    <property type="entry name" value="Aspartate Aminotransferase, domain 1"/>
    <property type="match status" value="1"/>
</dbReference>
<keyword evidence="4 7" id="KW-0032">Aminotransferase</keyword>
<dbReference type="InterPro" id="IPR004839">
    <property type="entry name" value="Aminotransferase_I/II_large"/>
</dbReference>
<dbReference type="InterPro" id="IPR015421">
    <property type="entry name" value="PyrdxlP-dep_Trfase_major"/>
</dbReference>
<evidence type="ECO:0000256" key="5">
    <source>
        <dbReference type="ARBA" id="ARBA00022679"/>
    </source>
</evidence>